<keyword evidence="3" id="KW-0238">DNA-binding</keyword>
<feature type="domain" description="BZIP" evidence="5">
    <location>
        <begin position="158"/>
        <end position="173"/>
    </location>
</feature>
<evidence type="ECO:0000256" key="4">
    <source>
        <dbReference type="ARBA" id="ARBA00023242"/>
    </source>
</evidence>
<dbReference type="GO" id="GO:0003677">
    <property type="term" value="F:DNA binding"/>
    <property type="evidence" value="ECO:0007669"/>
    <property type="project" value="UniProtKB-KW"/>
</dbReference>
<protein>
    <submittedName>
        <fullName evidence="6">Protein FD-like</fullName>
    </submittedName>
</protein>
<accession>A0AAQ3KH40</accession>
<keyword evidence="2" id="KW-0938">Abscisic acid signaling pathway</keyword>
<keyword evidence="7" id="KW-1185">Reference proteome</keyword>
<dbReference type="GO" id="GO:0009738">
    <property type="term" value="P:abscisic acid-activated signaling pathway"/>
    <property type="evidence" value="ECO:0007669"/>
    <property type="project" value="UniProtKB-KW"/>
</dbReference>
<dbReference type="PANTHER" id="PTHR22952:SF433">
    <property type="entry name" value="PROTEIN FD"/>
    <property type="match status" value="1"/>
</dbReference>
<dbReference type="PROSITE" id="PS00036">
    <property type="entry name" value="BZIP_BASIC"/>
    <property type="match status" value="1"/>
</dbReference>
<evidence type="ECO:0000256" key="3">
    <source>
        <dbReference type="ARBA" id="ARBA00023125"/>
    </source>
</evidence>
<keyword evidence="4" id="KW-0539">Nucleus</keyword>
<dbReference type="PANTHER" id="PTHR22952">
    <property type="entry name" value="CAMP-RESPONSE ELEMENT BINDING PROTEIN-RELATED"/>
    <property type="match status" value="1"/>
</dbReference>
<dbReference type="AlphaFoldDB" id="A0AAQ3KH40"/>
<proteinExistence type="predicted"/>
<dbReference type="InterPro" id="IPR004827">
    <property type="entry name" value="bZIP"/>
</dbReference>
<evidence type="ECO:0000256" key="1">
    <source>
        <dbReference type="ARBA" id="ARBA00004123"/>
    </source>
</evidence>
<evidence type="ECO:0000256" key="2">
    <source>
        <dbReference type="ARBA" id="ARBA00022682"/>
    </source>
</evidence>
<organism evidence="6 7">
    <name type="scientific">Canna indica</name>
    <name type="common">Indian-shot</name>
    <dbReference type="NCBI Taxonomy" id="4628"/>
    <lineage>
        <taxon>Eukaryota</taxon>
        <taxon>Viridiplantae</taxon>
        <taxon>Streptophyta</taxon>
        <taxon>Embryophyta</taxon>
        <taxon>Tracheophyta</taxon>
        <taxon>Spermatophyta</taxon>
        <taxon>Magnoliopsida</taxon>
        <taxon>Liliopsida</taxon>
        <taxon>Zingiberales</taxon>
        <taxon>Cannaceae</taxon>
        <taxon>Canna</taxon>
    </lineage>
</organism>
<name>A0AAQ3KH40_9LILI</name>
<evidence type="ECO:0000313" key="6">
    <source>
        <dbReference type="EMBL" id="WOL07280.1"/>
    </source>
</evidence>
<evidence type="ECO:0000313" key="7">
    <source>
        <dbReference type="Proteomes" id="UP001327560"/>
    </source>
</evidence>
<dbReference type="GO" id="GO:0003700">
    <property type="term" value="F:DNA-binding transcription factor activity"/>
    <property type="evidence" value="ECO:0007669"/>
    <property type="project" value="InterPro"/>
</dbReference>
<dbReference type="GO" id="GO:0045893">
    <property type="term" value="P:positive regulation of DNA-templated transcription"/>
    <property type="evidence" value="ECO:0007669"/>
    <property type="project" value="InterPro"/>
</dbReference>
<dbReference type="EMBL" id="CP136894">
    <property type="protein sequence ID" value="WOL07280.1"/>
    <property type="molecule type" value="Genomic_DNA"/>
</dbReference>
<sequence length="183" mass="20554">MWSLELQEYTNHKNWCSSNTGLYSSNTSVLIERSLPRPYMEELWEDITLTILHQERSIIAPRSTTTTLQDFLSGPVIAPPPPHVEQVLPLRAPPSPPALSLNTSMTNNTYYDYTPDAHGHNAYFLAGAGPPSPAELTSFCSKKRMPENTANGSDRHFRRMIKNREAAARSRARKQALNFLSSP</sequence>
<reference evidence="6 7" key="1">
    <citation type="submission" date="2023-10" db="EMBL/GenBank/DDBJ databases">
        <title>Chromosome-scale genome assembly provides insights into flower coloration mechanisms of Canna indica.</title>
        <authorList>
            <person name="Li C."/>
        </authorList>
    </citation>
    <scope>NUCLEOTIDE SEQUENCE [LARGE SCALE GENOMIC DNA]</scope>
    <source>
        <tissue evidence="6">Flower</tissue>
    </source>
</reference>
<dbReference type="InterPro" id="IPR043452">
    <property type="entry name" value="BZIP46-like"/>
</dbReference>
<evidence type="ECO:0000259" key="5">
    <source>
        <dbReference type="PROSITE" id="PS00036"/>
    </source>
</evidence>
<comment type="subcellular location">
    <subcellularLocation>
        <location evidence="1">Nucleus</location>
    </subcellularLocation>
</comment>
<gene>
    <name evidence="6" type="ORF">Cni_G16020</name>
</gene>
<dbReference type="GO" id="GO:0005634">
    <property type="term" value="C:nucleus"/>
    <property type="evidence" value="ECO:0007669"/>
    <property type="project" value="UniProtKB-SubCell"/>
</dbReference>
<dbReference type="Proteomes" id="UP001327560">
    <property type="component" value="Chromosome 5"/>
</dbReference>